<proteinExistence type="predicted"/>
<protein>
    <recommendedName>
        <fullName evidence="2">Integrase catalytic domain-containing protein</fullName>
    </recommendedName>
</protein>
<name>A0A8X7BZM6_9ARAC</name>
<dbReference type="InterPro" id="IPR001584">
    <property type="entry name" value="Integrase_cat-core"/>
</dbReference>
<dbReference type="GO" id="GO:0003676">
    <property type="term" value="F:nucleic acid binding"/>
    <property type="evidence" value="ECO:0007669"/>
    <property type="project" value="InterPro"/>
</dbReference>
<dbReference type="PROSITE" id="PS50994">
    <property type="entry name" value="INTEGRASE"/>
    <property type="match status" value="1"/>
</dbReference>
<dbReference type="EMBL" id="BMAV01007172">
    <property type="protein sequence ID" value="GFY49800.1"/>
    <property type="molecule type" value="Genomic_DNA"/>
</dbReference>
<evidence type="ECO:0000313" key="3">
    <source>
        <dbReference type="EMBL" id="GFY49800.1"/>
    </source>
</evidence>
<dbReference type="InterPro" id="IPR036397">
    <property type="entry name" value="RNaseH_sf"/>
</dbReference>
<dbReference type="GO" id="GO:0015074">
    <property type="term" value="P:DNA integration"/>
    <property type="evidence" value="ECO:0007669"/>
    <property type="project" value="InterPro"/>
</dbReference>
<reference evidence="3" key="1">
    <citation type="submission" date="2020-08" db="EMBL/GenBank/DDBJ databases">
        <title>Multicomponent nature underlies the extraordinary mechanical properties of spider dragline silk.</title>
        <authorList>
            <person name="Kono N."/>
            <person name="Nakamura H."/>
            <person name="Mori M."/>
            <person name="Yoshida Y."/>
            <person name="Ohtoshi R."/>
            <person name="Malay A.D."/>
            <person name="Moran D.A.P."/>
            <person name="Tomita M."/>
            <person name="Numata K."/>
            <person name="Arakawa K."/>
        </authorList>
    </citation>
    <scope>NUCLEOTIDE SEQUENCE</scope>
</reference>
<dbReference type="InterPro" id="IPR012337">
    <property type="entry name" value="RNaseH-like_sf"/>
</dbReference>
<feature type="region of interest" description="Disordered" evidence="1">
    <location>
        <begin position="1"/>
        <end position="25"/>
    </location>
</feature>
<comment type="caution">
    <text evidence="3">The sequence shown here is derived from an EMBL/GenBank/DDBJ whole genome shotgun (WGS) entry which is preliminary data.</text>
</comment>
<dbReference type="AlphaFoldDB" id="A0A8X7BZM6"/>
<sequence length="109" mass="12264">MEAQLRNEESVSLIPGIQNNASDDISDQEKASMQLLPIRYELYIDTIGPLPIASIRNKHILSDMCMSSRCHEAVPVPEKASTPLVEALLHIFRRVFPKEIQTDEGTLFT</sequence>
<evidence type="ECO:0000259" key="2">
    <source>
        <dbReference type="PROSITE" id="PS50994"/>
    </source>
</evidence>
<evidence type="ECO:0000313" key="4">
    <source>
        <dbReference type="Proteomes" id="UP000886998"/>
    </source>
</evidence>
<keyword evidence="4" id="KW-1185">Reference proteome</keyword>
<evidence type="ECO:0000256" key="1">
    <source>
        <dbReference type="SAM" id="MobiDB-lite"/>
    </source>
</evidence>
<accession>A0A8X7BZM6</accession>
<organism evidence="3 4">
    <name type="scientific">Trichonephila inaurata madagascariensis</name>
    <dbReference type="NCBI Taxonomy" id="2747483"/>
    <lineage>
        <taxon>Eukaryota</taxon>
        <taxon>Metazoa</taxon>
        <taxon>Ecdysozoa</taxon>
        <taxon>Arthropoda</taxon>
        <taxon>Chelicerata</taxon>
        <taxon>Arachnida</taxon>
        <taxon>Araneae</taxon>
        <taxon>Araneomorphae</taxon>
        <taxon>Entelegynae</taxon>
        <taxon>Araneoidea</taxon>
        <taxon>Nephilidae</taxon>
        <taxon>Trichonephila</taxon>
        <taxon>Trichonephila inaurata</taxon>
    </lineage>
</organism>
<dbReference type="Proteomes" id="UP000886998">
    <property type="component" value="Unassembled WGS sequence"/>
</dbReference>
<dbReference type="Gene3D" id="3.30.420.10">
    <property type="entry name" value="Ribonuclease H-like superfamily/Ribonuclease H"/>
    <property type="match status" value="1"/>
</dbReference>
<dbReference type="SUPFAM" id="SSF53098">
    <property type="entry name" value="Ribonuclease H-like"/>
    <property type="match status" value="1"/>
</dbReference>
<feature type="domain" description="Integrase catalytic" evidence="2">
    <location>
        <begin position="33"/>
        <end position="109"/>
    </location>
</feature>
<gene>
    <name evidence="3" type="primary">NCL1_46270</name>
    <name evidence="3" type="ORF">TNIN_227741</name>
</gene>